<dbReference type="InterPro" id="IPR005119">
    <property type="entry name" value="LysR_subst-bd"/>
</dbReference>
<gene>
    <name evidence="6" type="ORF">DS909_11005</name>
</gene>
<dbReference type="InterPro" id="IPR036388">
    <property type="entry name" value="WH-like_DNA-bd_sf"/>
</dbReference>
<evidence type="ECO:0000256" key="3">
    <source>
        <dbReference type="ARBA" id="ARBA00023125"/>
    </source>
</evidence>
<dbReference type="InterPro" id="IPR050950">
    <property type="entry name" value="HTH-type_LysR_regulators"/>
</dbReference>
<evidence type="ECO:0000313" key="6">
    <source>
        <dbReference type="EMBL" id="RBW55619.1"/>
    </source>
</evidence>
<evidence type="ECO:0000256" key="1">
    <source>
        <dbReference type="ARBA" id="ARBA00009437"/>
    </source>
</evidence>
<dbReference type="OrthoDB" id="8679465at2"/>
<feature type="domain" description="HTH lysR-type" evidence="5">
    <location>
        <begin position="3"/>
        <end position="61"/>
    </location>
</feature>
<dbReference type="Gene3D" id="1.10.10.10">
    <property type="entry name" value="Winged helix-like DNA-binding domain superfamily/Winged helix DNA-binding domain"/>
    <property type="match status" value="1"/>
</dbReference>
<protein>
    <submittedName>
        <fullName evidence="6">LysR family transcriptional regulator</fullName>
    </submittedName>
</protein>
<keyword evidence="3" id="KW-0238">DNA-binding</keyword>
<dbReference type="SUPFAM" id="SSF53850">
    <property type="entry name" value="Periplasmic binding protein-like II"/>
    <property type="match status" value="1"/>
</dbReference>
<reference evidence="6 7" key="1">
    <citation type="submission" date="2018-07" db="EMBL/GenBank/DDBJ databases">
        <title>Modular assembly of carbohydrate-degrading microbial communities in the ocean.</title>
        <authorList>
            <person name="Enke T.N."/>
            <person name="Datta M.S."/>
            <person name="Schwartzman J.A."/>
            <person name="Cermak N."/>
            <person name="Schmitz D.A."/>
            <person name="Barrere J."/>
            <person name="Cordero O.X."/>
        </authorList>
    </citation>
    <scope>NUCLEOTIDE SEQUENCE [LARGE SCALE GENOMIC DNA]</scope>
    <source>
        <strain evidence="6 7">C3M10</strain>
    </source>
</reference>
<organism evidence="6 7">
    <name type="scientific">Phaeobacter gallaeciensis</name>
    <dbReference type="NCBI Taxonomy" id="60890"/>
    <lineage>
        <taxon>Bacteria</taxon>
        <taxon>Pseudomonadati</taxon>
        <taxon>Pseudomonadota</taxon>
        <taxon>Alphaproteobacteria</taxon>
        <taxon>Rhodobacterales</taxon>
        <taxon>Roseobacteraceae</taxon>
        <taxon>Phaeobacter</taxon>
    </lineage>
</organism>
<dbReference type="InterPro" id="IPR036390">
    <property type="entry name" value="WH_DNA-bd_sf"/>
</dbReference>
<dbReference type="EMBL" id="QOCE01000029">
    <property type="protein sequence ID" value="RBW55619.1"/>
    <property type="molecule type" value="Genomic_DNA"/>
</dbReference>
<keyword evidence="4" id="KW-0804">Transcription</keyword>
<sequence>MNFTLKQLRYVEAAGRLGSIAQAAGEMSISQSSITAAIDALETSLTYDLFVRTPAKGIRATPAGDEALHLIRAFIHQSRHFETELTSVGGDTSGHVRIACYATAAPAFLPPILKNISDSFPGMSVQVLEGNLETILEFLNEGKADLVFTYTEGLTKNHTFQPLFEAPPYALVGLDDPLAKQPSVTFYELVDRPMVLLDLPRTRDYFTGLFERRGLRPNIAHTTRSAEIARALVAGGFGYSILNIRPPDYYEEKVGYRALPIQGAPTAQSFGIATLAGAREPKIVRAFIANCQRLQREGAFDTLTVWDTENQ</sequence>
<dbReference type="GO" id="GO:0005829">
    <property type="term" value="C:cytosol"/>
    <property type="evidence" value="ECO:0007669"/>
    <property type="project" value="TreeGrafter"/>
</dbReference>
<dbReference type="PANTHER" id="PTHR30419">
    <property type="entry name" value="HTH-TYPE TRANSCRIPTIONAL REGULATOR YBHD"/>
    <property type="match status" value="1"/>
</dbReference>
<evidence type="ECO:0000256" key="2">
    <source>
        <dbReference type="ARBA" id="ARBA00023015"/>
    </source>
</evidence>
<dbReference type="InterPro" id="IPR000847">
    <property type="entry name" value="LysR_HTH_N"/>
</dbReference>
<accession>A0A366X3V6</accession>
<evidence type="ECO:0000259" key="5">
    <source>
        <dbReference type="PROSITE" id="PS50931"/>
    </source>
</evidence>
<dbReference type="Pfam" id="PF00126">
    <property type="entry name" value="HTH_1"/>
    <property type="match status" value="1"/>
</dbReference>
<comment type="similarity">
    <text evidence="1">Belongs to the LysR transcriptional regulatory family.</text>
</comment>
<evidence type="ECO:0000313" key="7">
    <source>
        <dbReference type="Proteomes" id="UP000252706"/>
    </source>
</evidence>
<dbReference type="PANTHER" id="PTHR30419:SF8">
    <property type="entry name" value="NITROGEN ASSIMILATION TRANSCRIPTIONAL ACTIVATOR-RELATED"/>
    <property type="match status" value="1"/>
</dbReference>
<dbReference type="SUPFAM" id="SSF46785">
    <property type="entry name" value="Winged helix' DNA-binding domain"/>
    <property type="match status" value="1"/>
</dbReference>
<dbReference type="Pfam" id="PF03466">
    <property type="entry name" value="LysR_substrate"/>
    <property type="match status" value="1"/>
</dbReference>
<dbReference type="Proteomes" id="UP000252706">
    <property type="component" value="Unassembled WGS sequence"/>
</dbReference>
<dbReference type="GO" id="GO:0003677">
    <property type="term" value="F:DNA binding"/>
    <property type="evidence" value="ECO:0007669"/>
    <property type="project" value="UniProtKB-KW"/>
</dbReference>
<keyword evidence="2" id="KW-0805">Transcription regulation</keyword>
<proteinExistence type="inferred from homology"/>
<evidence type="ECO:0000256" key="4">
    <source>
        <dbReference type="ARBA" id="ARBA00023163"/>
    </source>
</evidence>
<comment type="caution">
    <text evidence="6">The sequence shown here is derived from an EMBL/GenBank/DDBJ whole genome shotgun (WGS) entry which is preliminary data.</text>
</comment>
<dbReference type="GO" id="GO:0003700">
    <property type="term" value="F:DNA-binding transcription factor activity"/>
    <property type="evidence" value="ECO:0007669"/>
    <property type="project" value="InterPro"/>
</dbReference>
<dbReference type="RefSeq" id="WP_113823492.1">
    <property type="nucleotide sequence ID" value="NZ_QOCE01000029.1"/>
</dbReference>
<dbReference type="PROSITE" id="PS50931">
    <property type="entry name" value="HTH_LYSR"/>
    <property type="match status" value="1"/>
</dbReference>
<name>A0A366X3V6_9RHOB</name>
<dbReference type="Gene3D" id="3.40.190.10">
    <property type="entry name" value="Periplasmic binding protein-like II"/>
    <property type="match status" value="2"/>
</dbReference>
<dbReference type="AlphaFoldDB" id="A0A366X3V6"/>